<protein>
    <submittedName>
        <fullName evidence="1">Uncharacterized protein</fullName>
    </submittedName>
</protein>
<sequence length="125" mass="14132">MISYKPYLHGCAFLRLCQGNLSAAQQMGTSMTTCSKLNLRPVFPQSLLPKMMLGAESRRVLAMISKPRLRHFVLHDQHDLMHPWVYQSLLGYPPPFVSQGRSPPLVISGSVAKNNCRPRRLESLQ</sequence>
<name>A0AAN9MUY3_CANGL</name>
<evidence type="ECO:0000313" key="1">
    <source>
        <dbReference type="EMBL" id="KAK7361152.1"/>
    </source>
</evidence>
<organism evidence="1 2">
    <name type="scientific">Canavalia gladiata</name>
    <name type="common">Sword bean</name>
    <name type="synonym">Dolichos gladiatus</name>
    <dbReference type="NCBI Taxonomy" id="3824"/>
    <lineage>
        <taxon>Eukaryota</taxon>
        <taxon>Viridiplantae</taxon>
        <taxon>Streptophyta</taxon>
        <taxon>Embryophyta</taxon>
        <taxon>Tracheophyta</taxon>
        <taxon>Spermatophyta</taxon>
        <taxon>Magnoliopsida</taxon>
        <taxon>eudicotyledons</taxon>
        <taxon>Gunneridae</taxon>
        <taxon>Pentapetalae</taxon>
        <taxon>rosids</taxon>
        <taxon>fabids</taxon>
        <taxon>Fabales</taxon>
        <taxon>Fabaceae</taxon>
        <taxon>Papilionoideae</taxon>
        <taxon>50 kb inversion clade</taxon>
        <taxon>NPAAA clade</taxon>
        <taxon>indigoferoid/millettioid clade</taxon>
        <taxon>Phaseoleae</taxon>
        <taxon>Canavalia</taxon>
    </lineage>
</organism>
<evidence type="ECO:0000313" key="2">
    <source>
        <dbReference type="Proteomes" id="UP001367508"/>
    </source>
</evidence>
<dbReference type="EMBL" id="JAYMYQ010000001">
    <property type="protein sequence ID" value="KAK7361152.1"/>
    <property type="molecule type" value="Genomic_DNA"/>
</dbReference>
<comment type="caution">
    <text evidence="1">The sequence shown here is derived from an EMBL/GenBank/DDBJ whole genome shotgun (WGS) entry which is preliminary data.</text>
</comment>
<gene>
    <name evidence="1" type="ORF">VNO77_03197</name>
</gene>
<dbReference type="Proteomes" id="UP001367508">
    <property type="component" value="Unassembled WGS sequence"/>
</dbReference>
<reference evidence="1 2" key="1">
    <citation type="submission" date="2024-01" db="EMBL/GenBank/DDBJ databases">
        <title>The genomes of 5 underutilized Papilionoideae crops provide insights into root nodulation and disease resistanc.</title>
        <authorList>
            <person name="Jiang F."/>
        </authorList>
    </citation>
    <scope>NUCLEOTIDE SEQUENCE [LARGE SCALE GENOMIC DNA]</scope>
    <source>
        <strain evidence="1">LVBAO_FW01</strain>
        <tissue evidence="1">Leaves</tissue>
    </source>
</reference>
<accession>A0AAN9MUY3</accession>
<proteinExistence type="predicted"/>
<keyword evidence="2" id="KW-1185">Reference proteome</keyword>
<dbReference type="AlphaFoldDB" id="A0AAN9MUY3"/>